<evidence type="ECO:0000256" key="5">
    <source>
        <dbReference type="HAMAP-Rule" id="MF_01201"/>
    </source>
</evidence>
<dbReference type="Proteomes" id="UP000183952">
    <property type="component" value="Unassembled WGS sequence"/>
</dbReference>
<comment type="pathway">
    <text evidence="5">Amino-acid biosynthesis; D-alanine biosynthesis; D-alanine from L-alanine: step 1/1.</text>
</comment>
<dbReference type="PROSITE" id="PS00395">
    <property type="entry name" value="ALANINE_RACEMASE"/>
    <property type="match status" value="1"/>
</dbReference>
<dbReference type="HAMAP" id="MF_01201">
    <property type="entry name" value="Ala_racemase"/>
    <property type="match status" value="1"/>
</dbReference>
<dbReference type="InterPro" id="IPR029066">
    <property type="entry name" value="PLP-binding_barrel"/>
</dbReference>
<evidence type="ECO:0000256" key="4">
    <source>
        <dbReference type="ARBA" id="ARBA00023235"/>
    </source>
</evidence>
<comment type="catalytic activity">
    <reaction evidence="1 5">
        <text>L-alanine = D-alanine</text>
        <dbReference type="Rhea" id="RHEA:20249"/>
        <dbReference type="ChEBI" id="CHEBI:57416"/>
        <dbReference type="ChEBI" id="CHEBI:57972"/>
        <dbReference type="EC" id="5.1.1.1"/>
    </reaction>
</comment>
<organism evidence="9 10">
    <name type="scientific">Hathewaya proteolytica DSM 3090</name>
    <dbReference type="NCBI Taxonomy" id="1121331"/>
    <lineage>
        <taxon>Bacteria</taxon>
        <taxon>Bacillati</taxon>
        <taxon>Bacillota</taxon>
        <taxon>Clostridia</taxon>
        <taxon>Eubacteriales</taxon>
        <taxon>Clostridiaceae</taxon>
        <taxon>Hathewaya</taxon>
    </lineage>
</organism>
<feature type="domain" description="Alanine racemase C-terminal" evidence="8">
    <location>
        <begin position="246"/>
        <end position="374"/>
    </location>
</feature>
<dbReference type="SMART" id="SM01005">
    <property type="entry name" value="Ala_racemase_C"/>
    <property type="match status" value="1"/>
</dbReference>
<feature type="active site" description="Proton acceptor; specific for L-alanine" evidence="5">
    <location>
        <position position="267"/>
    </location>
</feature>
<dbReference type="AlphaFoldDB" id="A0A1M6NEV5"/>
<dbReference type="InterPro" id="IPR009006">
    <property type="entry name" value="Ala_racemase/Decarboxylase_C"/>
</dbReference>
<dbReference type="STRING" id="1121331.SAMN02745248_01367"/>
<keyword evidence="4 5" id="KW-0413">Isomerase</keyword>
<name>A0A1M6NEV5_9CLOT</name>
<evidence type="ECO:0000313" key="10">
    <source>
        <dbReference type="Proteomes" id="UP000183952"/>
    </source>
</evidence>
<dbReference type="RefSeq" id="WP_072903380.1">
    <property type="nucleotide sequence ID" value="NZ_FRAD01000010.1"/>
</dbReference>
<feature type="binding site" evidence="5 7">
    <location>
        <position position="315"/>
    </location>
    <ligand>
        <name>substrate</name>
    </ligand>
</feature>
<feature type="modified residue" description="N6-(pyridoxal phosphate)lysine" evidence="5 6">
    <location>
        <position position="38"/>
    </location>
</feature>
<comment type="function">
    <text evidence="5">Catalyzes the interconversion of L-alanine and D-alanine. May also act on other amino acids.</text>
</comment>
<sequence>MFKHLRPVWAEVNLDNLKHNMQEIKRLSGDRKIMAVVKADAYGHGAVTVASVLRENGADSFAVAVLSEAIELRRAGIKCPILILGFTPPSFIDDIIKYDIDQTVFTYDFAKKLSDYAKKKNKTARIHIALDTGMGRIGYLPNEESIEEIEKISRLPNIKINGAFSHFSTADEVDKGYAKLQMKRFDWFVEKLKDKKIDTGMWHMYNSAAIIDLQQGIGEQVRPGIILYGYYPSHEVNENIINLKPVMSLKTNVINIKELNSGEYVGYGRKFVTEKKTVIATLPVGYADGYSRVLSGKVKVLVKGKYAPVVGTICMDQCMVDVTDIEGVHLGEEVTLIGKDGDNSITAEEIAELMGTISYEVLCVIGKRVPRVYIKEGKVVQVRNYI</sequence>
<dbReference type="GO" id="GO:0030170">
    <property type="term" value="F:pyridoxal phosphate binding"/>
    <property type="evidence" value="ECO:0007669"/>
    <property type="project" value="UniProtKB-UniRule"/>
</dbReference>
<accession>A0A1M6NEV5</accession>
<feature type="binding site" evidence="5 7">
    <location>
        <position position="136"/>
    </location>
    <ligand>
        <name>substrate</name>
    </ligand>
</feature>
<dbReference type="PANTHER" id="PTHR30511:SF0">
    <property type="entry name" value="ALANINE RACEMASE, CATABOLIC-RELATED"/>
    <property type="match status" value="1"/>
</dbReference>
<evidence type="ECO:0000313" key="9">
    <source>
        <dbReference type="EMBL" id="SHJ94154.1"/>
    </source>
</evidence>
<evidence type="ECO:0000256" key="1">
    <source>
        <dbReference type="ARBA" id="ARBA00000316"/>
    </source>
</evidence>
<dbReference type="SUPFAM" id="SSF51419">
    <property type="entry name" value="PLP-binding barrel"/>
    <property type="match status" value="1"/>
</dbReference>
<evidence type="ECO:0000256" key="3">
    <source>
        <dbReference type="ARBA" id="ARBA00022898"/>
    </source>
</evidence>
<dbReference type="EC" id="5.1.1.1" evidence="5"/>
<dbReference type="CDD" id="cd00430">
    <property type="entry name" value="PLPDE_III_AR"/>
    <property type="match status" value="1"/>
</dbReference>
<dbReference type="FunFam" id="2.40.37.10:FF:000006">
    <property type="entry name" value="Alanine racemase"/>
    <property type="match status" value="1"/>
</dbReference>
<dbReference type="InterPro" id="IPR000821">
    <property type="entry name" value="Ala_racemase"/>
</dbReference>
<dbReference type="InterPro" id="IPR020622">
    <property type="entry name" value="Ala_racemase_pyridoxalP-BS"/>
</dbReference>
<dbReference type="Gene3D" id="2.40.37.10">
    <property type="entry name" value="Lyase, Ornithine Decarboxylase, Chain A, domain 1"/>
    <property type="match status" value="1"/>
</dbReference>
<comment type="cofactor">
    <cofactor evidence="2 5 6">
        <name>pyridoxal 5'-phosphate</name>
        <dbReference type="ChEBI" id="CHEBI:597326"/>
    </cofactor>
</comment>
<dbReference type="GO" id="GO:0009252">
    <property type="term" value="P:peptidoglycan biosynthetic process"/>
    <property type="evidence" value="ECO:0007669"/>
    <property type="project" value="TreeGrafter"/>
</dbReference>
<reference evidence="9 10" key="1">
    <citation type="submission" date="2016-11" db="EMBL/GenBank/DDBJ databases">
        <authorList>
            <person name="Jaros S."/>
            <person name="Januszkiewicz K."/>
            <person name="Wedrychowicz H."/>
        </authorList>
    </citation>
    <scope>NUCLEOTIDE SEQUENCE [LARGE SCALE GENOMIC DNA]</scope>
    <source>
        <strain evidence="9 10">DSM 3090</strain>
    </source>
</reference>
<evidence type="ECO:0000256" key="2">
    <source>
        <dbReference type="ARBA" id="ARBA00001933"/>
    </source>
</evidence>
<evidence type="ECO:0000256" key="7">
    <source>
        <dbReference type="PIRSR" id="PIRSR600821-52"/>
    </source>
</evidence>
<dbReference type="PANTHER" id="PTHR30511">
    <property type="entry name" value="ALANINE RACEMASE"/>
    <property type="match status" value="1"/>
</dbReference>
<dbReference type="InterPro" id="IPR011079">
    <property type="entry name" value="Ala_racemase_C"/>
</dbReference>
<dbReference type="InterPro" id="IPR001608">
    <property type="entry name" value="Ala_racemase_N"/>
</dbReference>
<dbReference type="SUPFAM" id="SSF50621">
    <property type="entry name" value="Alanine racemase C-terminal domain-like"/>
    <property type="match status" value="1"/>
</dbReference>
<proteinExistence type="inferred from homology"/>
<gene>
    <name evidence="9" type="ORF">SAMN02745248_01367</name>
</gene>
<dbReference type="PRINTS" id="PR00992">
    <property type="entry name" value="ALARACEMASE"/>
</dbReference>
<comment type="similarity">
    <text evidence="5">Belongs to the alanine racemase family.</text>
</comment>
<dbReference type="GO" id="GO:0008784">
    <property type="term" value="F:alanine racemase activity"/>
    <property type="evidence" value="ECO:0007669"/>
    <property type="project" value="UniProtKB-UniRule"/>
</dbReference>
<dbReference type="GO" id="GO:0030632">
    <property type="term" value="P:D-alanine biosynthetic process"/>
    <property type="evidence" value="ECO:0007669"/>
    <property type="project" value="UniProtKB-UniRule"/>
</dbReference>
<dbReference type="UniPathway" id="UPA00042">
    <property type="reaction ID" value="UER00497"/>
</dbReference>
<dbReference type="Pfam" id="PF00842">
    <property type="entry name" value="Ala_racemase_C"/>
    <property type="match status" value="1"/>
</dbReference>
<protein>
    <recommendedName>
        <fullName evidence="5">Alanine racemase</fullName>
        <ecNumber evidence="5">5.1.1.1</ecNumber>
    </recommendedName>
</protein>
<dbReference type="OrthoDB" id="9813814at2"/>
<evidence type="ECO:0000256" key="6">
    <source>
        <dbReference type="PIRSR" id="PIRSR600821-50"/>
    </source>
</evidence>
<dbReference type="GO" id="GO:0005829">
    <property type="term" value="C:cytosol"/>
    <property type="evidence" value="ECO:0007669"/>
    <property type="project" value="TreeGrafter"/>
</dbReference>
<dbReference type="Pfam" id="PF01168">
    <property type="entry name" value="Ala_racemase_N"/>
    <property type="match status" value="1"/>
</dbReference>
<evidence type="ECO:0000259" key="8">
    <source>
        <dbReference type="SMART" id="SM01005"/>
    </source>
</evidence>
<dbReference type="NCBIfam" id="TIGR00492">
    <property type="entry name" value="alr"/>
    <property type="match status" value="1"/>
</dbReference>
<keyword evidence="3 5" id="KW-0663">Pyridoxal phosphate</keyword>
<feature type="active site" description="Proton acceptor; specific for D-alanine" evidence="5">
    <location>
        <position position="38"/>
    </location>
</feature>
<dbReference type="FunFam" id="3.20.20.10:FF:000002">
    <property type="entry name" value="Alanine racemase"/>
    <property type="match status" value="1"/>
</dbReference>
<dbReference type="EMBL" id="FRAD01000010">
    <property type="protein sequence ID" value="SHJ94154.1"/>
    <property type="molecule type" value="Genomic_DNA"/>
</dbReference>
<dbReference type="Gene3D" id="3.20.20.10">
    <property type="entry name" value="Alanine racemase"/>
    <property type="match status" value="1"/>
</dbReference>
<keyword evidence="10" id="KW-1185">Reference proteome</keyword>